<feature type="transmembrane region" description="Helical" evidence="2">
    <location>
        <begin position="301"/>
        <end position="323"/>
    </location>
</feature>
<protein>
    <submittedName>
        <fullName evidence="3">Tetratricopeptide repeat protein</fullName>
    </submittedName>
</protein>
<keyword evidence="2" id="KW-1133">Transmembrane helix</keyword>
<dbReference type="Gene3D" id="1.25.40.10">
    <property type="entry name" value="Tetratricopeptide repeat domain"/>
    <property type="match status" value="2"/>
</dbReference>
<accession>A0A931BJC0</accession>
<dbReference type="PROSITE" id="PS50005">
    <property type="entry name" value="TPR"/>
    <property type="match status" value="1"/>
</dbReference>
<evidence type="ECO:0000313" key="3">
    <source>
        <dbReference type="EMBL" id="MBF9143571.1"/>
    </source>
</evidence>
<sequence>MAQQPTHAVMLGWLGVCLLNQHRPAEAIPILQRAIGHAPLNPQLHGWLAESYSAAKDFFAAEAASREALRLAPEQADFHGLAGMVLLRKHRPKQALRAARTGLCLDPAHKQCLTVQARALADLGQTNVSAPLFAPVLVDDPLDAFAHANQGFNYLDAGNFRAAQLHLHTALQQQPDNAQIRAGLVEALKNSFWYYRLLWQGGRWVTRLVRRTGFFALEADTRKIIAYVLQIPLLFFVWGWAFAHGFFSNIGYLSIGFRLLLLTPLGVIIILTLAGALLQSITLTLLRCNPQARPYLSSKEILASNCFLAGLGVLAVSASARFAGLLF</sequence>
<feature type="transmembrane region" description="Helical" evidence="2">
    <location>
        <begin position="259"/>
        <end position="281"/>
    </location>
</feature>
<evidence type="ECO:0000256" key="2">
    <source>
        <dbReference type="SAM" id="Phobius"/>
    </source>
</evidence>
<dbReference type="Proteomes" id="UP000645610">
    <property type="component" value="Unassembled WGS sequence"/>
</dbReference>
<feature type="transmembrane region" description="Helical" evidence="2">
    <location>
        <begin position="224"/>
        <end position="247"/>
    </location>
</feature>
<dbReference type="InterPro" id="IPR011990">
    <property type="entry name" value="TPR-like_helical_dom_sf"/>
</dbReference>
<dbReference type="AlphaFoldDB" id="A0A931BJC0"/>
<feature type="repeat" description="TPR" evidence="1">
    <location>
        <begin position="144"/>
        <end position="177"/>
    </location>
</feature>
<dbReference type="InterPro" id="IPR019734">
    <property type="entry name" value="TPR_rpt"/>
</dbReference>
<keyword evidence="4" id="KW-1185">Reference proteome</keyword>
<reference evidence="3 4" key="1">
    <citation type="submission" date="2020-11" db="EMBL/GenBank/DDBJ databases">
        <authorList>
            <person name="Kim M.K."/>
        </authorList>
    </citation>
    <scope>NUCLEOTIDE SEQUENCE [LARGE SCALE GENOMIC DNA]</scope>
    <source>
        <strain evidence="3 4">BT439</strain>
    </source>
</reference>
<name>A0A931BJC0_9BACT</name>
<dbReference type="SUPFAM" id="SSF48452">
    <property type="entry name" value="TPR-like"/>
    <property type="match status" value="1"/>
</dbReference>
<evidence type="ECO:0000256" key="1">
    <source>
        <dbReference type="PROSITE-ProRule" id="PRU00339"/>
    </source>
</evidence>
<keyword evidence="2" id="KW-0472">Membrane</keyword>
<proteinExistence type="predicted"/>
<organism evidence="3 4">
    <name type="scientific">Hymenobacter properus</name>
    <dbReference type="NCBI Taxonomy" id="2791026"/>
    <lineage>
        <taxon>Bacteria</taxon>
        <taxon>Pseudomonadati</taxon>
        <taxon>Bacteroidota</taxon>
        <taxon>Cytophagia</taxon>
        <taxon>Cytophagales</taxon>
        <taxon>Hymenobacteraceae</taxon>
        <taxon>Hymenobacter</taxon>
    </lineage>
</organism>
<comment type="caution">
    <text evidence="3">The sequence shown here is derived from an EMBL/GenBank/DDBJ whole genome shotgun (WGS) entry which is preliminary data.</text>
</comment>
<dbReference type="Pfam" id="PF13432">
    <property type="entry name" value="TPR_16"/>
    <property type="match status" value="1"/>
</dbReference>
<evidence type="ECO:0000313" key="4">
    <source>
        <dbReference type="Proteomes" id="UP000645610"/>
    </source>
</evidence>
<gene>
    <name evidence="3" type="ORF">I2I01_18145</name>
</gene>
<dbReference type="EMBL" id="JADQDP010000004">
    <property type="protein sequence ID" value="MBF9143571.1"/>
    <property type="molecule type" value="Genomic_DNA"/>
</dbReference>
<dbReference type="Pfam" id="PF14559">
    <property type="entry name" value="TPR_19"/>
    <property type="match status" value="1"/>
</dbReference>
<dbReference type="SMART" id="SM00028">
    <property type="entry name" value="TPR"/>
    <property type="match status" value="4"/>
</dbReference>
<keyword evidence="2" id="KW-0812">Transmembrane</keyword>
<keyword evidence="1" id="KW-0802">TPR repeat</keyword>